<organism evidence="2">
    <name type="scientific">Mesorhizobium sp. WSM2240</name>
    <dbReference type="NCBI Taxonomy" id="3228851"/>
    <lineage>
        <taxon>Bacteria</taxon>
        <taxon>Pseudomonadati</taxon>
        <taxon>Pseudomonadota</taxon>
        <taxon>Alphaproteobacteria</taxon>
        <taxon>Hyphomicrobiales</taxon>
        <taxon>Phyllobacteriaceae</taxon>
        <taxon>Mesorhizobium</taxon>
    </lineage>
</organism>
<feature type="transmembrane region" description="Helical" evidence="1">
    <location>
        <begin position="74"/>
        <end position="92"/>
    </location>
</feature>
<sequence>MASPKDDKPGKADPKMMRTAKIWITVGVVAAMVAGCTTSPADYAATLSNQDPKWLSPECEQIRAQALNYKERNLNWASGLLIGPYGLALVAAGKEHQEKQRKLLAREMHMRCSSLPLPKNLQINPSTAQKSSSS</sequence>
<evidence type="ECO:0000256" key="1">
    <source>
        <dbReference type="SAM" id="Phobius"/>
    </source>
</evidence>
<reference evidence="2" key="1">
    <citation type="submission" date="2024-06" db="EMBL/GenBank/DDBJ databases">
        <title>Mesorhizobium karijinii sp. nov., a symbiont of the iconic Swainsona formosa from arid Australia.</title>
        <authorList>
            <person name="Hill Y.J."/>
            <person name="Watkin E.L.J."/>
            <person name="O'Hara G.W."/>
            <person name="Terpolilli J."/>
            <person name="Tye M.L."/>
            <person name="Kohlmeier M.G."/>
        </authorList>
    </citation>
    <scope>NUCLEOTIDE SEQUENCE</scope>
    <source>
        <strain evidence="2">WSM2240</strain>
    </source>
</reference>
<feature type="transmembrane region" description="Helical" evidence="1">
    <location>
        <begin position="20"/>
        <end position="41"/>
    </location>
</feature>
<gene>
    <name evidence="2" type="ORF">ABVK50_26280</name>
</gene>
<dbReference type="RefSeq" id="WP_353643783.1">
    <property type="nucleotide sequence ID" value="NZ_CP159253.1"/>
</dbReference>
<keyword evidence="1" id="KW-1133">Transmembrane helix</keyword>
<dbReference type="AlphaFoldDB" id="A0AAU8CP65"/>
<keyword evidence="1" id="KW-0472">Membrane</keyword>
<evidence type="ECO:0000313" key="2">
    <source>
        <dbReference type="EMBL" id="XCG48686.1"/>
    </source>
</evidence>
<proteinExistence type="predicted"/>
<keyword evidence="1" id="KW-0812">Transmembrane</keyword>
<name>A0AAU8CP65_9HYPH</name>
<dbReference type="EMBL" id="CP159253">
    <property type="protein sequence ID" value="XCG48686.1"/>
    <property type="molecule type" value="Genomic_DNA"/>
</dbReference>
<protein>
    <recommendedName>
        <fullName evidence="3">Lipoprotein</fullName>
    </recommendedName>
</protein>
<accession>A0AAU8CP65</accession>
<evidence type="ECO:0008006" key="3">
    <source>
        <dbReference type="Google" id="ProtNLM"/>
    </source>
</evidence>